<comment type="caution">
    <text evidence="2">The sequence shown here is derived from an EMBL/GenBank/DDBJ whole genome shotgun (WGS) entry which is preliminary data.</text>
</comment>
<reference evidence="2 3" key="1">
    <citation type="submission" date="2006-03" db="EMBL/GenBank/DDBJ databases">
        <authorList>
            <person name="Bartlett D.H."/>
            <person name="Valle G."/>
            <person name="Lauro F.M."/>
            <person name="Vezzi A."/>
            <person name="Simonato F."/>
            <person name="Eloe E."/>
            <person name="Vitulo N."/>
            <person name="Stratton T.K."/>
            <person name="D'angelo M."/>
            <person name="Ferriera S."/>
            <person name="Johnson J."/>
            <person name="Kravitz S."/>
            <person name="Beeson K."/>
            <person name="Sutton G."/>
            <person name="Rogers Y."/>
            <person name="Friedman R."/>
            <person name="Frazier M."/>
            <person name="Venter J.C."/>
        </authorList>
    </citation>
    <scope>NUCLEOTIDE SEQUENCE [LARGE SCALE GENOMIC DNA]</scope>
    <source>
        <strain evidence="2 3">3TCK</strain>
    </source>
</reference>
<dbReference type="AlphaFoldDB" id="Q1Z317"/>
<evidence type="ECO:0008006" key="4">
    <source>
        <dbReference type="Google" id="ProtNLM"/>
    </source>
</evidence>
<dbReference type="RefSeq" id="WP_006230735.1">
    <property type="nucleotide sequence ID" value="NZ_CH724135.1"/>
</dbReference>
<dbReference type="Proteomes" id="UP000003789">
    <property type="component" value="Unassembled WGS sequence"/>
</dbReference>
<accession>Q1Z317</accession>
<dbReference type="SUPFAM" id="SSF103515">
    <property type="entry name" value="Autotransporter"/>
    <property type="match status" value="1"/>
</dbReference>
<protein>
    <recommendedName>
        <fullName evidence="4">Outer membrane protein beta-barrel domain-containing protein</fullName>
    </recommendedName>
</protein>
<evidence type="ECO:0000256" key="1">
    <source>
        <dbReference type="SAM" id="SignalP"/>
    </source>
</evidence>
<gene>
    <name evidence="2" type="ORF">P3TCK_14193</name>
</gene>
<evidence type="ECO:0000313" key="3">
    <source>
        <dbReference type="Proteomes" id="UP000003789"/>
    </source>
</evidence>
<organism evidence="2 3">
    <name type="scientific">Photobacterium profundum 3TCK</name>
    <dbReference type="NCBI Taxonomy" id="314280"/>
    <lineage>
        <taxon>Bacteria</taxon>
        <taxon>Pseudomonadati</taxon>
        <taxon>Pseudomonadota</taxon>
        <taxon>Gammaproteobacteria</taxon>
        <taxon>Vibrionales</taxon>
        <taxon>Vibrionaceae</taxon>
        <taxon>Photobacterium</taxon>
    </lineage>
</organism>
<dbReference type="HOGENOM" id="CLU_1524516_0_0_6"/>
<proteinExistence type="predicted"/>
<dbReference type="InterPro" id="IPR036709">
    <property type="entry name" value="Autotransporte_beta_dom_sf"/>
</dbReference>
<feature type="chain" id="PRO_5004198060" description="Outer membrane protein beta-barrel domain-containing protein" evidence="1">
    <location>
        <begin position="25"/>
        <end position="177"/>
    </location>
</feature>
<name>Q1Z317_9GAMM</name>
<feature type="signal peptide" evidence="1">
    <location>
        <begin position="1"/>
        <end position="24"/>
    </location>
</feature>
<dbReference type="EMBL" id="AAPH01000015">
    <property type="protein sequence ID" value="EAS42972.1"/>
    <property type="molecule type" value="Genomic_DNA"/>
</dbReference>
<evidence type="ECO:0000313" key="2">
    <source>
        <dbReference type="EMBL" id="EAS42972.1"/>
    </source>
</evidence>
<sequence length="177" mass="19016">MKKTSLTVAVLAASSLCVVTTAYAKDRNHAIEAGATFIGDQELATFGYSYEVANNIVVGGGFMLGTQAIDGLPSPNSQDAWGLYSNVGYKFEVAEFDIIPKIGINYFNADVQFEDQASSDINIDNVYASVGATVNWRMIGMTVDYGQINDSAQIPDGSGGYQSFEEDVVRVTASFNF</sequence>
<keyword evidence="1" id="KW-0732">Signal</keyword>
<dbReference type="OrthoDB" id="5867286at2"/>